<dbReference type="AlphaFoldDB" id="A0A369TTE6"/>
<dbReference type="Gene3D" id="1.10.760.10">
    <property type="entry name" value="Cytochrome c-like domain"/>
    <property type="match status" value="1"/>
</dbReference>
<evidence type="ECO:0000256" key="7">
    <source>
        <dbReference type="ARBA" id="ARBA00023004"/>
    </source>
</evidence>
<sequence length="144" mass="15537">MLRPILATVAIFAPSTVLAQGLLPYTDAARVAAGAELYAENCASCHGADLQGQPNWKVRDADGYLPAPPHDVTGHTWHHPDTQLIDIVSRGTEAIVGNGYASRMIGYGEILSDQEIRDVLAYIKSTWPAEVIEMHNDINARSGS</sequence>
<keyword evidence="9" id="KW-0732">Signal</keyword>
<proteinExistence type="predicted"/>
<comment type="caution">
    <text evidence="11">The sequence shown here is derived from an EMBL/GenBank/DDBJ whole genome shotgun (WGS) entry which is preliminary data.</text>
</comment>
<name>A0A369TTE6_9RHOB</name>
<dbReference type="PANTHER" id="PTHR35008">
    <property type="entry name" value="BLL4482 PROTEIN-RELATED"/>
    <property type="match status" value="1"/>
</dbReference>
<dbReference type="GO" id="GO:0009055">
    <property type="term" value="F:electron transfer activity"/>
    <property type="evidence" value="ECO:0007669"/>
    <property type="project" value="InterPro"/>
</dbReference>
<evidence type="ECO:0000259" key="10">
    <source>
        <dbReference type="PROSITE" id="PS51007"/>
    </source>
</evidence>
<comment type="cofactor">
    <cofactor evidence="1">
        <name>heme c</name>
        <dbReference type="ChEBI" id="CHEBI:61717"/>
    </cofactor>
</comment>
<dbReference type="GO" id="GO:0005506">
    <property type="term" value="F:iron ion binding"/>
    <property type="evidence" value="ECO:0007669"/>
    <property type="project" value="InterPro"/>
</dbReference>
<dbReference type="PRINTS" id="PR00605">
    <property type="entry name" value="CYTCHROMECIC"/>
</dbReference>
<evidence type="ECO:0000313" key="12">
    <source>
        <dbReference type="Proteomes" id="UP000253977"/>
    </source>
</evidence>
<dbReference type="SUPFAM" id="SSF46626">
    <property type="entry name" value="Cytochrome c"/>
    <property type="match status" value="1"/>
</dbReference>
<dbReference type="Pfam" id="PF00034">
    <property type="entry name" value="Cytochrom_C"/>
    <property type="match status" value="1"/>
</dbReference>
<evidence type="ECO:0000256" key="3">
    <source>
        <dbReference type="ARBA" id="ARBA00022617"/>
    </source>
</evidence>
<evidence type="ECO:0000256" key="8">
    <source>
        <dbReference type="PROSITE-ProRule" id="PRU00433"/>
    </source>
</evidence>
<keyword evidence="5 8" id="KW-0479">Metal-binding</keyword>
<dbReference type="EMBL" id="QPMK01000002">
    <property type="protein sequence ID" value="RDD67705.1"/>
    <property type="molecule type" value="Genomic_DNA"/>
</dbReference>
<evidence type="ECO:0000256" key="4">
    <source>
        <dbReference type="ARBA" id="ARBA00022660"/>
    </source>
</evidence>
<feature type="domain" description="Cytochrome c" evidence="10">
    <location>
        <begin position="29"/>
        <end position="127"/>
    </location>
</feature>
<evidence type="ECO:0000256" key="9">
    <source>
        <dbReference type="SAM" id="SignalP"/>
    </source>
</evidence>
<evidence type="ECO:0000256" key="2">
    <source>
        <dbReference type="ARBA" id="ARBA00022448"/>
    </source>
</evidence>
<accession>A0A369TTE6</accession>
<dbReference type="GO" id="GO:0020037">
    <property type="term" value="F:heme binding"/>
    <property type="evidence" value="ECO:0007669"/>
    <property type="project" value="InterPro"/>
</dbReference>
<keyword evidence="6" id="KW-0249">Electron transport</keyword>
<feature type="signal peptide" evidence="9">
    <location>
        <begin position="1"/>
        <end position="19"/>
    </location>
</feature>
<feature type="chain" id="PRO_5016703240" evidence="9">
    <location>
        <begin position="20"/>
        <end position="144"/>
    </location>
</feature>
<keyword evidence="2" id="KW-0813">Transport</keyword>
<evidence type="ECO:0000256" key="5">
    <source>
        <dbReference type="ARBA" id="ARBA00022723"/>
    </source>
</evidence>
<dbReference type="InterPro" id="IPR009056">
    <property type="entry name" value="Cyt_c-like_dom"/>
</dbReference>
<dbReference type="InterPro" id="IPR051459">
    <property type="entry name" value="Cytochrome_c-type_DH"/>
</dbReference>
<dbReference type="PANTHER" id="PTHR35008:SF4">
    <property type="entry name" value="BLL4482 PROTEIN"/>
    <property type="match status" value="1"/>
</dbReference>
<dbReference type="OrthoDB" id="9811281at2"/>
<keyword evidence="7 8" id="KW-0408">Iron</keyword>
<organism evidence="11 12">
    <name type="scientific">Thalassococcus profundi</name>
    <dbReference type="NCBI Taxonomy" id="2282382"/>
    <lineage>
        <taxon>Bacteria</taxon>
        <taxon>Pseudomonadati</taxon>
        <taxon>Pseudomonadota</taxon>
        <taxon>Alphaproteobacteria</taxon>
        <taxon>Rhodobacterales</taxon>
        <taxon>Roseobacteraceae</taxon>
        <taxon>Thalassococcus</taxon>
    </lineage>
</organism>
<keyword evidence="3 8" id="KW-0349">Heme</keyword>
<dbReference type="InterPro" id="IPR036909">
    <property type="entry name" value="Cyt_c-like_dom_sf"/>
</dbReference>
<evidence type="ECO:0000313" key="11">
    <source>
        <dbReference type="EMBL" id="RDD67705.1"/>
    </source>
</evidence>
<dbReference type="RefSeq" id="WP_114509516.1">
    <property type="nucleotide sequence ID" value="NZ_QPMK01000002.1"/>
</dbReference>
<dbReference type="InterPro" id="IPR008168">
    <property type="entry name" value="Cyt_C_IC"/>
</dbReference>
<protein>
    <submittedName>
        <fullName evidence="11">Cytochrome c</fullName>
    </submittedName>
</protein>
<gene>
    <name evidence="11" type="ORF">DU478_03350</name>
</gene>
<dbReference type="PROSITE" id="PS51007">
    <property type="entry name" value="CYTC"/>
    <property type="match status" value="1"/>
</dbReference>
<keyword evidence="12" id="KW-1185">Reference proteome</keyword>
<reference evidence="11 12" key="1">
    <citation type="submission" date="2018-07" db="EMBL/GenBank/DDBJ databases">
        <title>Thalassococcus profundi sp. nov., a marine bacterium isolated from deep seawater of Okinawa Trough.</title>
        <authorList>
            <person name="Yu M."/>
        </authorList>
    </citation>
    <scope>NUCLEOTIDE SEQUENCE [LARGE SCALE GENOMIC DNA]</scope>
    <source>
        <strain evidence="11 12">WRAS1</strain>
    </source>
</reference>
<keyword evidence="4" id="KW-0679">Respiratory chain</keyword>
<evidence type="ECO:0000256" key="1">
    <source>
        <dbReference type="ARBA" id="ARBA00001926"/>
    </source>
</evidence>
<evidence type="ECO:0000256" key="6">
    <source>
        <dbReference type="ARBA" id="ARBA00022982"/>
    </source>
</evidence>
<dbReference type="Proteomes" id="UP000253977">
    <property type="component" value="Unassembled WGS sequence"/>
</dbReference>